<evidence type="ECO:0000256" key="2">
    <source>
        <dbReference type="ARBA" id="ARBA00022475"/>
    </source>
</evidence>
<name>A0A5C5ZKV5_9BACT</name>
<evidence type="ECO:0000313" key="8">
    <source>
        <dbReference type="EMBL" id="TWT88052.1"/>
    </source>
</evidence>
<dbReference type="PANTHER" id="PTHR33406">
    <property type="entry name" value="MEMBRANE PROTEIN MJ1562-RELATED"/>
    <property type="match status" value="1"/>
</dbReference>
<dbReference type="Proteomes" id="UP000316213">
    <property type="component" value="Unassembled WGS sequence"/>
</dbReference>
<accession>A0A5C5ZKV5</accession>
<comment type="caution">
    <text evidence="8">The sequence shown here is derived from an EMBL/GenBank/DDBJ whole genome shotgun (WGS) entry which is preliminary data.</text>
</comment>
<feature type="transmembrane region" description="Helical" evidence="6">
    <location>
        <begin position="314"/>
        <end position="337"/>
    </location>
</feature>
<gene>
    <name evidence="8" type="ORF">Pla100_57830</name>
</gene>
<evidence type="ECO:0000256" key="5">
    <source>
        <dbReference type="ARBA" id="ARBA00023136"/>
    </source>
</evidence>
<keyword evidence="4 6" id="KW-1133">Transmembrane helix</keyword>
<feature type="transmembrane region" description="Helical" evidence="6">
    <location>
        <begin position="627"/>
        <end position="645"/>
    </location>
</feature>
<sequence>MTGLRRRSRNTRKQNARPLIARHSASLAKCLVRWRWFALVLGLATLGPLWWAQAGLRVNRELAAMFAPDDPVLNDYQTLQSTFGGNVVVMLVYEDDLWSVDGVRRNRQWSTRVDSIEGVAGVLSVAKLVDVFAYLRPALPFSNRSEPALLDRGDPIAEQFRDLFEGYTHGPERSGRSTASIVAMIDPQFASRAVGALKTLSREMGNQAVLVGEPVLLEDAFDMIVADGRRLAIGTISLLCLVIVVSLQDLRIVLLSAASITWSTIATRALMVAWGIEMSLVSTILIAIVAVIVVASAMHLGVQRFRGAVTIERVLAGLAIPISLTCLTDAAGFASLMVSDVRPVTQFGVMTATAAMMVMVSLVLFAPAIMSLPDRLSSRWVRNASRSGHAVTMSVRHHDALRSMARWCVERSGVLSVLVVVTVLIGGIYVSRLTTNTSFLKNFRDDSSIVSAYVRIEDRLGGAGVMDVMIPAPDQITSEFLKTVRELEDRLRAIRVGSQHDVGLTKVLSLADADAVAAQVTMLSFVSPEVRLAGMRSAIPTFAEALLTFPNASDDRSSQTDQATEQRWLRIMLRTQEDLPGPDKTALTEAVRNEVESSVWKTSRRPVVTGYSVLMANLVSSLVRDQWWALTTALFFVGAILWWSTRRFGEMIAALAVNTIPILIVLACTGLFGGELDLGSAMIGAVSIGLSIDGSVHFLTGYHRRLRRGHAAVDAAIDSAADLGAPILLASLALVVGFAVLITSPFVPTSTFGLLVSVTLGLSSIANLTLLPALVIAFSRSSKVMR</sequence>
<dbReference type="PANTHER" id="PTHR33406:SF13">
    <property type="entry name" value="MEMBRANE PROTEIN YDFJ"/>
    <property type="match status" value="1"/>
</dbReference>
<proteinExistence type="predicted"/>
<feature type="transmembrane region" description="Helical" evidence="6">
    <location>
        <begin position="252"/>
        <end position="274"/>
    </location>
</feature>
<keyword evidence="3 6" id="KW-0812">Transmembrane</keyword>
<feature type="transmembrane region" description="Helical" evidence="6">
    <location>
        <begin position="280"/>
        <end position="302"/>
    </location>
</feature>
<feature type="transmembrane region" description="Helical" evidence="6">
    <location>
        <begin position="412"/>
        <end position="430"/>
    </location>
</feature>
<dbReference type="GO" id="GO:0005886">
    <property type="term" value="C:plasma membrane"/>
    <property type="evidence" value="ECO:0007669"/>
    <property type="project" value="UniProtKB-SubCell"/>
</dbReference>
<feature type="transmembrane region" description="Helical" evidence="6">
    <location>
        <begin position="723"/>
        <end position="746"/>
    </location>
</feature>
<evidence type="ECO:0000256" key="3">
    <source>
        <dbReference type="ARBA" id="ARBA00022692"/>
    </source>
</evidence>
<keyword evidence="9" id="KW-1185">Reference proteome</keyword>
<feature type="transmembrane region" description="Helical" evidence="6">
    <location>
        <begin position="349"/>
        <end position="372"/>
    </location>
</feature>
<keyword evidence="5 6" id="KW-0472">Membrane</keyword>
<dbReference type="AlphaFoldDB" id="A0A5C5ZKV5"/>
<dbReference type="InterPro" id="IPR050545">
    <property type="entry name" value="Mycobact_MmpL"/>
</dbReference>
<evidence type="ECO:0000256" key="4">
    <source>
        <dbReference type="ARBA" id="ARBA00022989"/>
    </source>
</evidence>
<evidence type="ECO:0000256" key="6">
    <source>
        <dbReference type="SAM" id="Phobius"/>
    </source>
</evidence>
<evidence type="ECO:0000259" key="7">
    <source>
        <dbReference type="Pfam" id="PF03176"/>
    </source>
</evidence>
<keyword evidence="2" id="KW-1003">Cell membrane</keyword>
<dbReference type="EMBL" id="SJPM01000022">
    <property type="protein sequence ID" value="TWT88052.1"/>
    <property type="molecule type" value="Genomic_DNA"/>
</dbReference>
<feature type="domain" description="Membrane transport protein MMPL" evidence="7">
    <location>
        <begin position="566"/>
        <end position="781"/>
    </location>
</feature>
<comment type="subcellular location">
    <subcellularLocation>
        <location evidence="1">Cell membrane</location>
        <topology evidence="1">Multi-pass membrane protein</topology>
    </subcellularLocation>
</comment>
<evidence type="ECO:0000256" key="1">
    <source>
        <dbReference type="ARBA" id="ARBA00004651"/>
    </source>
</evidence>
<dbReference type="Pfam" id="PF03176">
    <property type="entry name" value="MMPL"/>
    <property type="match status" value="1"/>
</dbReference>
<dbReference type="Gene3D" id="1.20.1640.10">
    <property type="entry name" value="Multidrug efflux transporter AcrB transmembrane domain"/>
    <property type="match status" value="2"/>
</dbReference>
<protein>
    <submittedName>
        <fullName evidence="8">MMPL family protein</fullName>
    </submittedName>
</protein>
<feature type="transmembrane region" description="Helical" evidence="6">
    <location>
        <begin position="752"/>
        <end position="778"/>
    </location>
</feature>
<evidence type="ECO:0000313" key="9">
    <source>
        <dbReference type="Proteomes" id="UP000316213"/>
    </source>
</evidence>
<dbReference type="OrthoDB" id="5429313at2"/>
<dbReference type="RefSeq" id="WP_146582165.1">
    <property type="nucleotide sequence ID" value="NZ_SJPM01000022.1"/>
</dbReference>
<dbReference type="InterPro" id="IPR004869">
    <property type="entry name" value="MMPL_dom"/>
</dbReference>
<dbReference type="SUPFAM" id="SSF82866">
    <property type="entry name" value="Multidrug efflux transporter AcrB transmembrane domain"/>
    <property type="match status" value="2"/>
</dbReference>
<organism evidence="8 9">
    <name type="scientific">Neorhodopirellula pilleata</name>
    <dbReference type="NCBI Taxonomy" id="2714738"/>
    <lineage>
        <taxon>Bacteria</taxon>
        <taxon>Pseudomonadati</taxon>
        <taxon>Planctomycetota</taxon>
        <taxon>Planctomycetia</taxon>
        <taxon>Pirellulales</taxon>
        <taxon>Pirellulaceae</taxon>
        <taxon>Neorhodopirellula</taxon>
    </lineage>
</organism>
<feature type="transmembrane region" description="Helical" evidence="6">
    <location>
        <begin position="652"/>
        <end position="672"/>
    </location>
</feature>
<feature type="transmembrane region" description="Helical" evidence="6">
    <location>
        <begin position="231"/>
        <end position="247"/>
    </location>
</feature>
<reference evidence="8 9" key="1">
    <citation type="submission" date="2019-02" db="EMBL/GenBank/DDBJ databases">
        <title>Deep-cultivation of Planctomycetes and their phenomic and genomic characterization uncovers novel biology.</title>
        <authorList>
            <person name="Wiegand S."/>
            <person name="Jogler M."/>
            <person name="Boedeker C."/>
            <person name="Pinto D."/>
            <person name="Vollmers J."/>
            <person name="Rivas-Marin E."/>
            <person name="Kohn T."/>
            <person name="Peeters S.H."/>
            <person name="Heuer A."/>
            <person name="Rast P."/>
            <person name="Oberbeckmann S."/>
            <person name="Bunk B."/>
            <person name="Jeske O."/>
            <person name="Meyerdierks A."/>
            <person name="Storesund J.E."/>
            <person name="Kallscheuer N."/>
            <person name="Luecker S."/>
            <person name="Lage O.M."/>
            <person name="Pohl T."/>
            <person name="Merkel B.J."/>
            <person name="Hornburger P."/>
            <person name="Mueller R.-W."/>
            <person name="Bruemmer F."/>
            <person name="Labrenz M."/>
            <person name="Spormann A.M."/>
            <person name="Op Den Camp H."/>
            <person name="Overmann J."/>
            <person name="Amann R."/>
            <person name="Jetten M.S.M."/>
            <person name="Mascher T."/>
            <person name="Medema M.H."/>
            <person name="Devos D.P."/>
            <person name="Kaster A.-K."/>
            <person name="Ovreas L."/>
            <person name="Rohde M."/>
            <person name="Galperin M.Y."/>
            <person name="Jogler C."/>
        </authorList>
    </citation>
    <scope>NUCLEOTIDE SEQUENCE [LARGE SCALE GENOMIC DNA]</scope>
    <source>
        <strain evidence="8 9">Pla100</strain>
    </source>
</reference>
<feature type="transmembrane region" description="Helical" evidence="6">
    <location>
        <begin position="678"/>
        <end position="702"/>
    </location>
</feature>